<feature type="compositionally biased region" description="Polar residues" evidence="1">
    <location>
        <begin position="94"/>
        <end position="103"/>
    </location>
</feature>
<comment type="caution">
    <text evidence="2">The sequence shown here is derived from an EMBL/GenBank/DDBJ whole genome shotgun (WGS) entry which is preliminary data.</text>
</comment>
<sequence length="162" mass="17528">MAPSRKNGGDRLRHPPELTARPVPRIGPLSTYLGPFQTKTSSIPPYCDVTTSLSCFKRSTTDTQALTSPRAILSLRRGHTTLHRSMPTVPPSTNPSDHPSSTPHEGPAFSCHTLEPRPTHSAPLVSTRRSNGLGSGTMGGWKEAERGRRERRGKGKGKGEAQ</sequence>
<proteinExistence type="predicted"/>
<feature type="region of interest" description="Disordered" evidence="1">
    <location>
        <begin position="71"/>
        <end position="162"/>
    </location>
</feature>
<accession>A0A4Y7SU17</accession>
<dbReference type="Proteomes" id="UP000298030">
    <property type="component" value="Unassembled WGS sequence"/>
</dbReference>
<organism evidence="2 3">
    <name type="scientific">Coprinellus micaceus</name>
    <name type="common">Glistening ink-cap mushroom</name>
    <name type="synonym">Coprinus micaceus</name>
    <dbReference type="NCBI Taxonomy" id="71717"/>
    <lineage>
        <taxon>Eukaryota</taxon>
        <taxon>Fungi</taxon>
        <taxon>Dikarya</taxon>
        <taxon>Basidiomycota</taxon>
        <taxon>Agaricomycotina</taxon>
        <taxon>Agaricomycetes</taxon>
        <taxon>Agaricomycetidae</taxon>
        <taxon>Agaricales</taxon>
        <taxon>Agaricineae</taxon>
        <taxon>Psathyrellaceae</taxon>
        <taxon>Coprinellus</taxon>
    </lineage>
</organism>
<evidence type="ECO:0000256" key="1">
    <source>
        <dbReference type="SAM" id="MobiDB-lite"/>
    </source>
</evidence>
<evidence type="ECO:0000313" key="2">
    <source>
        <dbReference type="EMBL" id="TEB25350.1"/>
    </source>
</evidence>
<dbReference type="AlphaFoldDB" id="A0A4Y7SU17"/>
<evidence type="ECO:0000313" key="3">
    <source>
        <dbReference type="Proteomes" id="UP000298030"/>
    </source>
</evidence>
<feature type="region of interest" description="Disordered" evidence="1">
    <location>
        <begin position="1"/>
        <end position="28"/>
    </location>
</feature>
<gene>
    <name evidence="2" type="ORF">FA13DRAFT_1165701</name>
</gene>
<keyword evidence="3" id="KW-1185">Reference proteome</keyword>
<name>A0A4Y7SU17_COPMI</name>
<protein>
    <submittedName>
        <fullName evidence="2">Uncharacterized protein</fullName>
    </submittedName>
</protein>
<feature type="compositionally biased region" description="Basic and acidic residues" evidence="1">
    <location>
        <begin position="7"/>
        <end position="16"/>
    </location>
</feature>
<reference evidence="2 3" key="1">
    <citation type="journal article" date="2019" name="Nat. Ecol. Evol.">
        <title>Megaphylogeny resolves global patterns of mushroom evolution.</title>
        <authorList>
            <person name="Varga T."/>
            <person name="Krizsan K."/>
            <person name="Foldi C."/>
            <person name="Dima B."/>
            <person name="Sanchez-Garcia M."/>
            <person name="Sanchez-Ramirez S."/>
            <person name="Szollosi G.J."/>
            <person name="Szarkandi J.G."/>
            <person name="Papp V."/>
            <person name="Albert L."/>
            <person name="Andreopoulos W."/>
            <person name="Angelini C."/>
            <person name="Antonin V."/>
            <person name="Barry K.W."/>
            <person name="Bougher N.L."/>
            <person name="Buchanan P."/>
            <person name="Buyck B."/>
            <person name="Bense V."/>
            <person name="Catcheside P."/>
            <person name="Chovatia M."/>
            <person name="Cooper J."/>
            <person name="Damon W."/>
            <person name="Desjardin D."/>
            <person name="Finy P."/>
            <person name="Geml J."/>
            <person name="Haridas S."/>
            <person name="Hughes K."/>
            <person name="Justo A."/>
            <person name="Karasinski D."/>
            <person name="Kautmanova I."/>
            <person name="Kiss B."/>
            <person name="Kocsube S."/>
            <person name="Kotiranta H."/>
            <person name="LaButti K.M."/>
            <person name="Lechner B.E."/>
            <person name="Liimatainen K."/>
            <person name="Lipzen A."/>
            <person name="Lukacs Z."/>
            <person name="Mihaltcheva S."/>
            <person name="Morgado L.N."/>
            <person name="Niskanen T."/>
            <person name="Noordeloos M.E."/>
            <person name="Ohm R.A."/>
            <person name="Ortiz-Santana B."/>
            <person name="Ovrebo C."/>
            <person name="Racz N."/>
            <person name="Riley R."/>
            <person name="Savchenko A."/>
            <person name="Shiryaev A."/>
            <person name="Soop K."/>
            <person name="Spirin V."/>
            <person name="Szebenyi C."/>
            <person name="Tomsovsky M."/>
            <person name="Tulloss R.E."/>
            <person name="Uehling J."/>
            <person name="Grigoriev I.V."/>
            <person name="Vagvolgyi C."/>
            <person name="Papp T."/>
            <person name="Martin F.M."/>
            <person name="Miettinen O."/>
            <person name="Hibbett D.S."/>
            <person name="Nagy L.G."/>
        </authorList>
    </citation>
    <scope>NUCLEOTIDE SEQUENCE [LARGE SCALE GENOMIC DNA]</scope>
    <source>
        <strain evidence="2 3">FP101781</strain>
    </source>
</reference>
<dbReference type="EMBL" id="QPFP01000057">
    <property type="protein sequence ID" value="TEB25350.1"/>
    <property type="molecule type" value="Genomic_DNA"/>
</dbReference>